<dbReference type="AlphaFoldDB" id="A0A940P9D8"/>
<dbReference type="EMBL" id="JAEEGA010000004">
    <property type="protein sequence ID" value="MBP1040869.1"/>
    <property type="molecule type" value="Genomic_DNA"/>
</dbReference>
<keyword evidence="3" id="KW-1185">Reference proteome</keyword>
<dbReference type="InterPro" id="IPR054186">
    <property type="entry name" value="DUF6891"/>
</dbReference>
<comment type="caution">
    <text evidence="2">The sequence shown here is derived from an EMBL/GenBank/DDBJ whole genome shotgun (WGS) entry which is preliminary data.</text>
</comment>
<reference evidence="2" key="1">
    <citation type="submission" date="2020-12" db="EMBL/GenBank/DDBJ databases">
        <title>Vagococcus allomyrinae sp. nov. and Enterococcus lavae sp. nov., isolated from the larvae of Allomyrina dichotoma.</title>
        <authorList>
            <person name="Lee S.D."/>
        </authorList>
    </citation>
    <scope>NUCLEOTIDE SEQUENCE</scope>
    <source>
        <strain evidence="2">BWB3-3</strain>
    </source>
</reference>
<sequence>MDDMSEELKQEIYEVLNFTVNSGYFAKEEVEEIAIQQIEELFFDYERSLLAVADVRQMIMEVKTSYQSTSSACYERLRQVFDQLNRERIIAVDFAGYDMSEGHESVGDVFQFMKANEIPRFGYCFFHQQDIERSMDPTIGELFLAFNSMNGDEEIALAVGKRVVSLLAQQNFTVSWDETVHQRICIEEFTWDKVFNNEANGVEQAIQVMRETYVV</sequence>
<dbReference type="RefSeq" id="WP_209526343.1">
    <property type="nucleotide sequence ID" value="NZ_JAEEGA010000004.1"/>
</dbReference>
<evidence type="ECO:0000259" key="1">
    <source>
        <dbReference type="Pfam" id="PF21831"/>
    </source>
</evidence>
<organism evidence="2 3">
    <name type="scientific">Vagococcus allomyrinae</name>
    <dbReference type="NCBI Taxonomy" id="2794353"/>
    <lineage>
        <taxon>Bacteria</taxon>
        <taxon>Bacillati</taxon>
        <taxon>Bacillota</taxon>
        <taxon>Bacilli</taxon>
        <taxon>Lactobacillales</taxon>
        <taxon>Enterococcaceae</taxon>
        <taxon>Vagococcus</taxon>
    </lineage>
</organism>
<dbReference type="Proteomes" id="UP000674938">
    <property type="component" value="Unassembled WGS sequence"/>
</dbReference>
<accession>A0A940P9D8</accession>
<evidence type="ECO:0000313" key="3">
    <source>
        <dbReference type="Proteomes" id="UP000674938"/>
    </source>
</evidence>
<dbReference type="Pfam" id="PF21831">
    <property type="entry name" value="DUF6891"/>
    <property type="match status" value="1"/>
</dbReference>
<protein>
    <recommendedName>
        <fullName evidence="1">DUF6891 domain-containing protein</fullName>
    </recommendedName>
</protein>
<name>A0A940P9D8_9ENTE</name>
<feature type="domain" description="DUF6891" evidence="1">
    <location>
        <begin position="6"/>
        <end position="193"/>
    </location>
</feature>
<proteinExistence type="predicted"/>
<gene>
    <name evidence="2" type="ORF">I6N95_07615</name>
</gene>
<evidence type="ECO:0000313" key="2">
    <source>
        <dbReference type="EMBL" id="MBP1040869.1"/>
    </source>
</evidence>